<protein>
    <submittedName>
        <fullName evidence="4">Uncharacterized protein</fullName>
    </submittedName>
</protein>
<dbReference type="GO" id="GO:0003676">
    <property type="term" value="F:nucleic acid binding"/>
    <property type="evidence" value="ECO:0007669"/>
    <property type="project" value="InterPro"/>
</dbReference>
<keyword evidence="2" id="KW-0806">Transcription termination</keyword>
<name>A0AAU9NZM4_9ASTR</name>
<dbReference type="InterPro" id="IPR038538">
    <property type="entry name" value="MTERF_sf"/>
</dbReference>
<dbReference type="AlphaFoldDB" id="A0AAU9NZM4"/>
<evidence type="ECO:0000256" key="2">
    <source>
        <dbReference type="ARBA" id="ARBA00022472"/>
    </source>
</evidence>
<accession>A0AAU9NZM4</accession>
<proteinExistence type="inferred from homology"/>
<evidence type="ECO:0000313" key="4">
    <source>
        <dbReference type="EMBL" id="CAH1443264.1"/>
    </source>
</evidence>
<keyword evidence="5" id="KW-1185">Reference proteome</keyword>
<keyword evidence="3" id="KW-0809">Transit peptide</keyword>
<dbReference type="Pfam" id="PF02536">
    <property type="entry name" value="mTERF"/>
    <property type="match status" value="2"/>
</dbReference>
<dbReference type="PANTHER" id="PTHR13068">
    <property type="entry name" value="CGI-12 PROTEIN-RELATED"/>
    <property type="match status" value="1"/>
</dbReference>
<keyword evidence="2" id="KW-0804">Transcription</keyword>
<evidence type="ECO:0000256" key="3">
    <source>
        <dbReference type="ARBA" id="ARBA00022946"/>
    </source>
</evidence>
<dbReference type="SMART" id="SM00733">
    <property type="entry name" value="Mterf"/>
    <property type="match status" value="6"/>
</dbReference>
<dbReference type="FunFam" id="1.25.70.10:FF:000001">
    <property type="entry name" value="Mitochondrial transcription termination factor-like"/>
    <property type="match status" value="1"/>
</dbReference>
<gene>
    <name evidence="4" type="ORF">LVIROSA_LOCUS29189</name>
</gene>
<evidence type="ECO:0000256" key="1">
    <source>
        <dbReference type="ARBA" id="ARBA00007692"/>
    </source>
</evidence>
<dbReference type="GO" id="GO:0006353">
    <property type="term" value="P:DNA-templated transcription termination"/>
    <property type="evidence" value="ECO:0007669"/>
    <property type="project" value="UniProtKB-KW"/>
</dbReference>
<keyword evidence="2" id="KW-0805">Transcription regulation</keyword>
<evidence type="ECO:0000313" key="5">
    <source>
        <dbReference type="Proteomes" id="UP001157418"/>
    </source>
</evidence>
<sequence length="412" mass="47507">MFSVRSSHGQLSKTFLVNSSSYFLNLLHCSTTTSSPSTDLQPHFMVDYLIDSLGFTKQEAISASTKVRHLKSTQNSQSVIEFLRNYNLSETDIKSVVLSHPQILLRKVDKTLEPKFKILFEIGFSGPDLVAVIKKDPNLLVRGLHTSIIPAINLLRRILGSKEKIVKAIKRSHWPFYGKFFRSNVLLLEKHGVSIKDIERVIIRNPRLVTQSPVRVEAKLLEVEREFGITPRSKMFSYGLSAVCSMNQLNLQKKFEVFKSFGWCDSDICIIAKSQPICFTHSEERLSKGLDFFMKELGYTPSWLATRGSLLMYSLEKRVKPRYQVYMVLKEKGVNKEFHSMLCLSNVDFVKQVVERHKEEIPDHMLTKENYLEKLQQAYNGAYVFHISILFAIRIYEEVNNFFHLKQSSAHI</sequence>
<dbReference type="PANTHER" id="PTHR13068:SF230">
    <property type="entry name" value="MITOCHODRIAL TRANSCRIPTION TERMINATION FACTOR-RELATED"/>
    <property type="match status" value="1"/>
</dbReference>
<dbReference type="Gene3D" id="1.25.70.10">
    <property type="entry name" value="Transcription termination factor 3, mitochondrial"/>
    <property type="match status" value="2"/>
</dbReference>
<reference evidence="4 5" key="1">
    <citation type="submission" date="2022-01" db="EMBL/GenBank/DDBJ databases">
        <authorList>
            <person name="Xiong W."/>
            <person name="Schranz E."/>
        </authorList>
    </citation>
    <scope>NUCLEOTIDE SEQUENCE [LARGE SCALE GENOMIC DNA]</scope>
</reference>
<dbReference type="Proteomes" id="UP001157418">
    <property type="component" value="Unassembled WGS sequence"/>
</dbReference>
<dbReference type="InterPro" id="IPR003690">
    <property type="entry name" value="MTERF"/>
</dbReference>
<dbReference type="EMBL" id="CAKMRJ010005412">
    <property type="protein sequence ID" value="CAH1443264.1"/>
    <property type="molecule type" value="Genomic_DNA"/>
</dbReference>
<comment type="caution">
    <text evidence="4">The sequence shown here is derived from an EMBL/GenBank/DDBJ whole genome shotgun (WGS) entry which is preliminary data.</text>
</comment>
<comment type="similarity">
    <text evidence="1">Belongs to the mTERF family.</text>
</comment>
<organism evidence="4 5">
    <name type="scientific">Lactuca virosa</name>
    <dbReference type="NCBI Taxonomy" id="75947"/>
    <lineage>
        <taxon>Eukaryota</taxon>
        <taxon>Viridiplantae</taxon>
        <taxon>Streptophyta</taxon>
        <taxon>Embryophyta</taxon>
        <taxon>Tracheophyta</taxon>
        <taxon>Spermatophyta</taxon>
        <taxon>Magnoliopsida</taxon>
        <taxon>eudicotyledons</taxon>
        <taxon>Gunneridae</taxon>
        <taxon>Pentapetalae</taxon>
        <taxon>asterids</taxon>
        <taxon>campanulids</taxon>
        <taxon>Asterales</taxon>
        <taxon>Asteraceae</taxon>
        <taxon>Cichorioideae</taxon>
        <taxon>Cichorieae</taxon>
        <taxon>Lactucinae</taxon>
        <taxon>Lactuca</taxon>
    </lineage>
</organism>